<dbReference type="CDD" id="cd13399">
    <property type="entry name" value="Slt35-like"/>
    <property type="match status" value="1"/>
</dbReference>
<evidence type="ECO:0000313" key="3">
    <source>
        <dbReference type="EMBL" id="QFU17598.1"/>
    </source>
</evidence>
<gene>
    <name evidence="3" type="ORF">GDR74_16025</name>
</gene>
<dbReference type="InterPro" id="IPR023346">
    <property type="entry name" value="Lysozyme-like_dom_sf"/>
</dbReference>
<dbReference type="NCBIfam" id="TIGR02283">
    <property type="entry name" value="MltB_2"/>
    <property type="match status" value="1"/>
</dbReference>
<dbReference type="SUPFAM" id="SSF53955">
    <property type="entry name" value="Lysozyme-like"/>
    <property type="match status" value="1"/>
</dbReference>
<dbReference type="FunFam" id="1.10.8.350:FF:000001">
    <property type="entry name" value="Lytic murein transglycosylase B"/>
    <property type="match status" value="1"/>
</dbReference>
<dbReference type="Gene3D" id="1.10.530.10">
    <property type="match status" value="1"/>
</dbReference>
<dbReference type="PANTHER" id="PTHR30163">
    <property type="entry name" value="MEMBRANE-BOUND LYTIC MUREIN TRANSGLYCOSYLASE B"/>
    <property type="match status" value="1"/>
</dbReference>
<accession>A0A5P9K0Q4</accession>
<reference evidence="3 4" key="1">
    <citation type="submission" date="2019-10" db="EMBL/GenBank/DDBJ databases">
        <title>Isolation, Identification of Microvirga thermotolerans HR1, a novel thermophilic bacterium and Comparative Genomics of the genus Microvirga.</title>
        <authorList>
            <person name="Li J."/>
            <person name="Zhang W."/>
            <person name="Lin M."/>
            <person name="Wang J."/>
        </authorList>
    </citation>
    <scope>NUCLEOTIDE SEQUENCE [LARGE SCALE GENOMIC DNA]</scope>
    <source>
        <strain evidence="3 4">HR1</strain>
    </source>
</reference>
<evidence type="ECO:0000256" key="1">
    <source>
        <dbReference type="SAM" id="SignalP"/>
    </source>
</evidence>
<feature type="domain" description="Transglycosylase SLT" evidence="2">
    <location>
        <begin position="31"/>
        <end position="237"/>
    </location>
</feature>
<dbReference type="GO" id="GO:0009253">
    <property type="term" value="P:peptidoglycan catabolic process"/>
    <property type="evidence" value="ECO:0007669"/>
    <property type="project" value="TreeGrafter"/>
</dbReference>
<dbReference type="RefSeq" id="WP_152587232.1">
    <property type="nucleotide sequence ID" value="NZ_CP045423.1"/>
</dbReference>
<dbReference type="Pfam" id="PF13406">
    <property type="entry name" value="SLT_2"/>
    <property type="match status" value="1"/>
</dbReference>
<evidence type="ECO:0000313" key="4">
    <source>
        <dbReference type="Proteomes" id="UP000325614"/>
    </source>
</evidence>
<dbReference type="InterPro" id="IPR031304">
    <property type="entry name" value="SLT_2"/>
</dbReference>
<keyword evidence="1" id="KW-0732">Signal</keyword>
<dbReference type="Proteomes" id="UP000325614">
    <property type="component" value="Chromosome"/>
</dbReference>
<keyword evidence="4" id="KW-1185">Reference proteome</keyword>
<dbReference type="Gene3D" id="1.10.8.350">
    <property type="entry name" value="Bacterial muramidase"/>
    <property type="match status" value="1"/>
</dbReference>
<evidence type="ECO:0000259" key="2">
    <source>
        <dbReference type="Pfam" id="PF13406"/>
    </source>
</evidence>
<dbReference type="InterPro" id="IPR011970">
    <property type="entry name" value="MltB_2"/>
</dbReference>
<sequence>MSATLRLSILVAGLLAAGHVSAATCRDPAGFEKWLGDIRQEAIRQGISAEAVEAGLAGVTFDPGVIRKDRGQGVFKQSFEQFAGRMVSPYRLKTGAALLRKHAGTLARIEQQFGVPGPVLVAIWGLESDFGAVKGNMATIRSVATLAYDCRRTDMFQAQLFDALRIVDRGDLRPGEMRGAWAGELGQTQFMPSSYVKYAVDFDGDGRADLLHSPADVLASTANYLKGHGWVRGADWSPGAPNFAVLKEWNKSQVYSQTVAYFAGRLAGRDMAVEDAGQ</sequence>
<dbReference type="GO" id="GO:0008933">
    <property type="term" value="F:peptidoglycan lytic transglycosylase activity"/>
    <property type="evidence" value="ECO:0007669"/>
    <property type="project" value="TreeGrafter"/>
</dbReference>
<name>A0A5P9K0Q4_9HYPH</name>
<dbReference type="InterPro" id="IPR043426">
    <property type="entry name" value="MltB-like"/>
</dbReference>
<dbReference type="PANTHER" id="PTHR30163:SF8">
    <property type="entry name" value="LYTIC MUREIN TRANSGLYCOSYLASE"/>
    <property type="match status" value="1"/>
</dbReference>
<dbReference type="EMBL" id="CP045423">
    <property type="protein sequence ID" value="QFU17598.1"/>
    <property type="molecule type" value="Genomic_DNA"/>
</dbReference>
<protein>
    <submittedName>
        <fullName evidence="3">Lytic murein transglycosylase</fullName>
    </submittedName>
</protein>
<dbReference type="KEGG" id="mico:GDR74_16025"/>
<proteinExistence type="predicted"/>
<feature type="chain" id="PRO_5024996366" evidence="1">
    <location>
        <begin position="23"/>
        <end position="278"/>
    </location>
</feature>
<dbReference type="AlphaFoldDB" id="A0A5P9K0Q4"/>
<organism evidence="3 4">
    <name type="scientific">Microvirga thermotolerans</name>
    <dbReference type="NCBI Taxonomy" id="2651334"/>
    <lineage>
        <taxon>Bacteria</taxon>
        <taxon>Pseudomonadati</taxon>
        <taxon>Pseudomonadota</taxon>
        <taxon>Alphaproteobacteria</taxon>
        <taxon>Hyphomicrobiales</taxon>
        <taxon>Methylobacteriaceae</taxon>
        <taxon>Microvirga</taxon>
    </lineage>
</organism>
<feature type="signal peptide" evidence="1">
    <location>
        <begin position="1"/>
        <end position="22"/>
    </location>
</feature>